<proteinExistence type="predicted"/>
<accession>A0AC34FID4</accession>
<evidence type="ECO:0000313" key="1">
    <source>
        <dbReference type="Proteomes" id="UP000887579"/>
    </source>
</evidence>
<organism evidence="1 2">
    <name type="scientific">Panagrolaimus sp. ES5</name>
    <dbReference type="NCBI Taxonomy" id="591445"/>
    <lineage>
        <taxon>Eukaryota</taxon>
        <taxon>Metazoa</taxon>
        <taxon>Ecdysozoa</taxon>
        <taxon>Nematoda</taxon>
        <taxon>Chromadorea</taxon>
        <taxon>Rhabditida</taxon>
        <taxon>Tylenchina</taxon>
        <taxon>Panagrolaimomorpha</taxon>
        <taxon>Panagrolaimoidea</taxon>
        <taxon>Panagrolaimidae</taxon>
        <taxon>Panagrolaimus</taxon>
    </lineage>
</organism>
<dbReference type="WBParaSite" id="ES5_v2.g17061.t1">
    <property type="protein sequence ID" value="ES5_v2.g17061.t1"/>
    <property type="gene ID" value="ES5_v2.g17061"/>
</dbReference>
<name>A0AC34FID4_9BILA</name>
<evidence type="ECO:0000313" key="2">
    <source>
        <dbReference type="WBParaSite" id="ES5_v2.g17061.t1"/>
    </source>
</evidence>
<sequence length="283" mass="30451">MFYFYQLSLITLIFFFNNQYVTGTISGAFYNFCAQKYGAPTAELLARKELGIGGSIGGGNNGNVKRKPVIVVHGITNSAGTFAPTFTFFLKSGYQENEVYGTTYGDAGQTNVLFVTMNCHYVKTIRILIQAVADYTHSKVNVIGVSMGSPIARKAILGGACVDTGEQVGPPITGLIDTFVGVAGANFGSFLCVLPFGSCNMNNGMNCGSRFLADTNSAVRYEGAKIFTIYSHNDDKVGFIACGRKTSEIPGQNQAFEKAGMNHDQVIFDTIPLQYNLVTHGHA</sequence>
<reference evidence="2" key="1">
    <citation type="submission" date="2022-11" db="UniProtKB">
        <authorList>
            <consortium name="WormBaseParasite"/>
        </authorList>
    </citation>
    <scope>IDENTIFICATION</scope>
</reference>
<dbReference type="Proteomes" id="UP000887579">
    <property type="component" value="Unplaced"/>
</dbReference>
<protein>
    <submittedName>
        <fullName evidence="2">Uncharacterized protein</fullName>
    </submittedName>
</protein>